<accession>A0ABP5YJI3</accession>
<evidence type="ECO:0000313" key="2">
    <source>
        <dbReference type="EMBL" id="GAA2482399.1"/>
    </source>
</evidence>
<comment type="caution">
    <text evidence="2">The sequence shown here is derived from an EMBL/GenBank/DDBJ whole genome shotgun (WGS) entry which is preliminary data.</text>
</comment>
<reference evidence="3" key="1">
    <citation type="journal article" date="2019" name="Int. J. Syst. Evol. Microbiol.">
        <title>The Global Catalogue of Microorganisms (GCM) 10K type strain sequencing project: providing services to taxonomists for standard genome sequencing and annotation.</title>
        <authorList>
            <consortium name="The Broad Institute Genomics Platform"/>
            <consortium name="The Broad Institute Genome Sequencing Center for Infectious Disease"/>
            <person name="Wu L."/>
            <person name="Ma J."/>
        </authorList>
    </citation>
    <scope>NUCLEOTIDE SEQUENCE [LARGE SCALE GENOMIC DNA]</scope>
    <source>
        <strain evidence="3">JCM 4395</strain>
    </source>
</reference>
<organism evidence="2 3">
    <name type="scientific">Streptomyces longisporus</name>
    <dbReference type="NCBI Taxonomy" id="1948"/>
    <lineage>
        <taxon>Bacteria</taxon>
        <taxon>Bacillati</taxon>
        <taxon>Actinomycetota</taxon>
        <taxon>Actinomycetes</taxon>
        <taxon>Kitasatosporales</taxon>
        <taxon>Streptomycetaceae</taxon>
        <taxon>Streptomyces</taxon>
    </lineage>
</organism>
<evidence type="ECO:0000313" key="3">
    <source>
        <dbReference type="Proteomes" id="UP001501777"/>
    </source>
</evidence>
<dbReference type="Proteomes" id="UP001501777">
    <property type="component" value="Unassembled WGS sequence"/>
</dbReference>
<gene>
    <name evidence="2" type="ORF">GCM10010276_19490</name>
</gene>
<name>A0ABP5YJI3_STRLO</name>
<protein>
    <submittedName>
        <fullName evidence="2">Uncharacterized protein</fullName>
    </submittedName>
</protein>
<evidence type="ECO:0000256" key="1">
    <source>
        <dbReference type="SAM" id="MobiDB-lite"/>
    </source>
</evidence>
<sequence>MLAHRLGRAEAGLLGHLVDRQVGRLQEVSGALHALLGEPLAWADAGLFAEAAGEGADRHGLLRGHVPELDRLVQAAQGPGAGGRRGRRLGLGDRALDVLRLAAVAVRGYDRAAGDLVGDGGAVVAAHHVQAQVDAGGDAGRGQDVAVVDEQYVRVDVDLREEALQLVGLRPVRGRGAAVQVAGRGEDEHAGADGGEPGAGPDVGESGGQLVGEDALLEDRTEFVRRRDDDRVGGGQGLRAVLDLDGEVGVGLHRARWPDRAGHDLVQRPPPGVLGASEDAVRDAQLEGEQSVEGEDDHTVRAELRVCRLTAHGPILANTVLRASGCVRFRPGCSMS</sequence>
<keyword evidence="3" id="KW-1185">Reference proteome</keyword>
<proteinExistence type="predicted"/>
<dbReference type="EMBL" id="BAAASG010000005">
    <property type="protein sequence ID" value="GAA2482399.1"/>
    <property type="molecule type" value="Genomic_DNA"/>
</dbReference>
<feature type="region of interest" description="Disordered" evidence="1">
    <location>
        <begin position="182"/>
        <end position="209"/>
    </location>
</feature>